<dbReference type="SUPFAM" id="SSF54909">
    <property type="entry name" value="Dimeric alpha+beta barrel"/>
    <property type="match status" value="1"/>
</dbReference>
<comment type="caution">
    <text evidence="3">The sequence shown here is derived from an EMBL/GenBank/DDBJ whole genome shotgun (WGS) entry which is preliminary data.</text>
</comment>
<comment type="similarity">
    <text evidence="1">Belongs to the tpcK family.</text>
</comment>
<evidence type="ECO:0000256" key="1">
    <source>
        <dbReference type="ARBA" id="ARBA00005986"/>
    </source>
</evidence>
<feature type="domain" description="EthD" evidence="2">
    <location>
        <begin position="16"/>
        <end position="110"/>
    </location>
</feature>
<dbReference type="Proteomes" id="UP001215151">
    <property type="component" value="Unassembled WGS sequence"/>
</dbReference>
<protein>
    <recommendedName>
        <fullName evidence="2">EthD domain-containing protein</fullName>
    </recommendedName>
</protein>
<accession>A0AAD7XDN6</accession>
<evidence type="ECO:0000313" key="4">
    <source>
        <dbReference type="Proteomes" id="UP001215151"/>
    </source>
</evidence>
<dbReference type="InterPro" id="IPR009799">
    <property type="entry name" value="EthD_dom"/>
</dbReference>
<dbReference type="GO" id="GO:0016491">
    <property type="term" value="F:oxidoreductase activity"/>
    <property type="evidence" value="ECO:0007669"/>
    <property type="project" value="InterPro"/>
</dbReference>
<evidence type="ECO:0000259" key="2">
    <source>
        <dbReference type="Pfam" id="PF07110"/>
    </source>
</evidence>
<dbReference type="EMBL" id="JAPEVG010000056">
    <property type="protein sequence ID" value="KAJ8488919.1"/>
    <property type="molecule type" value="Genomic_DNA"/>
</dbReference>
<evidence type="ECO:0000313" key="3">
    <source>
        <dbReference type="EMBL" id="KAJ8488919.1"/>
    </source>
</evidence>
<proteinExistence type="inferred from homology"/>
<name>A0AAD7XDN6_9APHY</name>
<gene>
    <name evidence="3" type="ORF">ONZ51_g3272</name>
</gene>
<reference evidence="3" key="1">
    <citation type="submission" date="2022-11" db="EMBL/GenBank/DDBJ databases">
        <title>Genome Sequence of Cubamyces cubensis.</title>
        <authorList>
            <person name="Buettner E."/>
        </authorList>
    </citation>
    <scope>NUCLEOTIDE SEQUENCE</scope>
    <source>
        <strain evidence="3">MPL-01</strain>
    </source>
</reference>
<dbReference type="AlphaFoldDB" id="A0AAD7XDN6"/>
<dbReference type="Gene3D" id="3.30.70.100">
    <property type="match status" value="1"/>
</dbReference>
<organism evidence="3 4">
    <name type="scientific">Trametes cubensis</name>
    <dbReference type="NCBI Taxonomy" id="1111947"/>
    <lineage>
        <taxon>Eukaryota</taxon>
        <taxon>Fungi</taxon>
        <taxon>Dikarya</taxon>
        <taxon>Basidiomycota</taxon>
        <taxon>Agaricomycotina</taxon>
        <taxon>Agaricomycetes</taxon>
        <taxon>Polyporales</taxon>
        <taxon>Polyporaceae</taxon>
        <taxon>Trametes</taxon>
    </lineage>
</organism>
<dbReference type="InterPro" id="IPR011008">
    <property type="entry name" value="Dimeric_a/b-barrel"/>
</dbReference>
<dbReference type="Pfam" id="PF07110">
    <property type="entry name" value="EthD"/>
    <property type="match status" value="1"/>
</dbReference>
<keyword evidence="4" id="KW-1185">Reference proteome</keyword>
<sequence length="131" mass="14766">MAPSQRFRMTILAAPKDGVSQEEFSTYLKEKHAPLFLSIAISKRNLLKYEQFHVDTTLTTALNASADWHESGSAQPKFWSLAILEAESPEKILEIFKDEEYLRVVAPDESVVCNRAGSYILAGHYVTLFEA</sequence>